<dbReference type="EMBL" id="JACGCM010001129">
    <property type="protein sequence ID" value="KAF6161480.1"/>
    <property type="molecule type" value="Genomic_DNA"/>
</dbReference>
<feature type="compositionally biased region" description="Polar residues" evidence="1">
    <location>
        <begin position="76"/>
        <end position="90"/>
    </location>
</feature>
<feature type="region of interest" description="Disordered" evidence="1">
    <location>
        <begin position="1"/>
        <end position="34"/>
    </location>
</feature>
<accession>A0A7J7N381</accession>
<name>A0A7J7N381_9MAGN</name>
<gene>
    <name evidence="2" type="ORF">GIB67_009359</name>
</gene>
<proteinExistence type="predicted"/>
<evidence type="ECO:0000256" key="1">
    <source>
        <dbReference type="SAM" id="MobiDB-lite"/>
    </source>
</evidence>
<reference evidence="2 3" key="1">
    <citation type="journal article" date="2020" name="IScience">
        <title>Genome Sequencing of the Endangered Kingdonia uniflora (Circaeasteraceae, Ranunculales) Reveals Potential Mechanisms of Evolutionary Specialization.</title>
        <authorList>
            <person name="Sun Y."/>
            <person name="Deng T."/>
            <person name="Zhang A."/>
            <person name="Moore M.J."/>
            <person name="Landis J.B."/>
            <person name="Lin N."/>
            <person name="Zhang H."/>
            <person name="Zhang X."/>
            <person name="Huang J."/>
            <person name="Zhang X."/>
            <person name="Sun H."/>
            <person name="Wang H."/>
        </authorList>
    </citation>
    <scope>NUCLEOTIDE SEQUENCE [LARGE SCALE GENOMIC DNA]</scope>
    <source>
        <strain evidence="2">TB1705</strain>
        <tissue evidence="2">Leaf</tissue>
    </source>
</reference>
<dbReference type="AlphaFoldDB" id="A0A7J7N381"/>
<protein>
    <submittedName>
        <fullName evidence="2">Uncharacterized protein</fullName>
    </submittedName>
</protein>
<feature type="compositionally biased region" description="Basic and acidic residues" evidence="1">
    <location>
        <begin position="7"/>
        <end position="26"/>
    </location>
</feature>
<evidence type="ECO:0000313" key="3">
    <source>
        <dbReference type="Proteomes" id="UP000541444"/>
    </source>
</evidence>
<organism evidence="2 3">
    <name type="scientific">Kingdonia uniflora</name>
    <dbReference type="NCBI Taxonomy" id="39325"/>
    <lineage>
        <taxon>Eukaryota</taxon>
        <taxon>Viridiplantae</taxon>
        <taxon>Streptophyta</taxon>
        <taxon>Embryophyta</taxon>
        <taxon>Tracheophyta</taxon>
        <taxon>Spermatophyta</taxon>
        <taxon>Magnoliopsida</taxon>
        <taxon>Ranunculales</taxon>
        <taxon>Circaeasteraceae</taxon>
        <taxon>Kingdonia</taxon>
    </lineage>
</organism>
<evidence type="ECO:0000313" key="2">
    <source>
        <dbReference type="EMBL" id="KAF6161480.1"/>
    </source>
</evidence>
<comment type="caution">
    <text evidence="2">The sequence shown here is derived from an EMBL/GenBank/DDBJ whole genome shotgun (WGS) entry which is preliminary data.</text>
</comment>
<sequence>MGIVAQERFRNNSRKTEEDRENDTHKINQGFNGGNDFQHREVYMILARETRWANLRDDGLNHAVNIPRNIARRTSDNSSPRNLVGSNNLSKDPDSPPTPQSVALNSNLDDSFYEGRRRPINQKLYKKNLAVHKKQLMVLLHLVAVSKQCWMNYSWRRDKGKKKRNEEEQKQFNTGKPKWISCKQMKIAKSWRKT</sequence>
<feature type="region of interest" description="Disordered" evidence="1">
    <location>
        <begin position="71"/>
        <end position="106"/>
    </location>
</feature>
<dbReference type="Proteomes" id="UP000541444">
    <property type="component" value="Unassembled WGS sequence"/>
</dbReference>
<keyword evidence="3" id="KW-1185">Reference proteome</keyword>